<dbReference type="Proteomes" id="UP001208656">
    <property type="component" value="Unassembled WGS sequence"/>
</dbReference>
<gene>
    <name evidence="2" type="ORF">OEV82_06385</name>
</gene>
<protein>
    <submittedName>
        <fullName evidence="2">YqhR family membrane protein</fullName>
    </submittedName>
</protein>
<dbReference type="EMBL" id="JAOUSE010000013">
    <property type="protein sequence ID" value="MCU9594078.1"/>
    <property type="molecule type" value="Genomic_DNA"/>
</dbReference>
<organism evidence="2 3">
    <name type="scientific">Pallidibacillus thermolactis</name>
    <dbReference type="NCBI Taxonomy" id="251051"/>
    <lineage>
        <taxon>Bacteria</taxon>
        <taxon>Bacillati</taxon>
        <taxon>Bacillota</taxon>
        <taxon>Bacilli</taxon>
        <taxon>Bacillales</taxon>
        <taxon>Bacillaceae</taxon>
        <taxon>Pallidibacillus</taxon>
    </lineage>
</organism>
<feature type="transmembrane region" description="Helical" evidence="1">
    <location>
        <begin position="64"/>
        <end position="87"/>
    </location>
</feature>
<feature type="transmembrane region" description="Helical" evidence="1">
    <location>
        <begin position="130"/>
        <end position="150"/>
    </location>
</feature>
<keyword evidence="3" id="KW-1185">Reference proteome</keyword>
<proteinExistence type="predicted"/>
<reference evidence="2 3" key="1">
    <citation type="submission" date="2022-10" db="EMBL/GenBank/DDBJ databases">
        <title>Description of Fervidibacillus gen. nov. in the family Fervidibacillaceae fam. nov. with two species, Fervidibacillus albus sp. nov., and Fervidibacillus halotolerans sp. nov., isolated from tidal flat sediments.</title>
        <authorList>
            <person name="Kwon K.K."/>
            <person name="Yang S.-H."/>
        </authorList>
    </citation>
    <scope>NUCLEOTIDE SEQUENCE [LARGE SCALE GENOMIC DNA]</scope>
    <source>
        <strain evidence="2 3">DSM 23332</strain>
    </source>
</reference>
<feature type="transmembrane region" description="Helical" evidence="1">
    <location>
        <begin position="20"/>
        <end position="44"/>
    </location>
</feature>
<keyword evidence="1" id="KW-0472">Membrane</keyword>
<keyword evidence="1" id="KW-0812">Transmembrane</keyword>
<dbReference type="InterPro" id="IPR024563">
    <property type="entry name" value="YqhR"/>
</dbReference>
<dbReference type="RefSeq" id="WP_173657760.1">
    <property type="nucleotide sequence ID" value="NZ_JAOUSE010000013.1"/>
</dbReference>
<feature type="transmembrane region" description="Helical" evidence="1">
    <location>
        <begin position="99"/>
        <end position="118"/>
    </location>
</feature>
<evidence type="ECO:0000256" key="1">
    <source>
        <dbReference type="SAM" id="Phobius"/>
    </source>
</evidence>
<accession>A0ABT2WEH3</accession>
<name>A0ABT2WEH3_9BACI</name>
<evidence type="ECO:0000313" key="3">
    <source>
        <dbReference type="Proteomes" id="UP001208656"/>
    </source>
</evidence>
<evidence type="ECO:0000313" key="2">
    <source>
        <dbReference type="EMBL" id="MCU9594078.1"/>
    </source>
</evidence>
<sequence length="170" mass="19435">MADKKLEQDKHAKPLSLTAIAAITGFFGGIFWGFVALIAHFFKFSEISPTTILEPWTVGEWKTGWIGIVFSLLLLGVLGIGVAYIYYFTLKKYNNIWAGLLYGAVLFVLVFYVLNPLIPTLNHINELKFNTVITMLCIYLLFGLFIGYSISYEYNEQLEREKTKEIEKSR</sequence>
<dbReference type="Pfam" id="PF11085">
    <property type="entry name" value="YqhR"/>
    <property type="match status" value="1"/>
</dbReference>
<comment type="caution">
    <text evidence="2">The sequence shown here is derived from an EMBL/GenBank/DDBJ whole genome shotgun (WGS) entry which is preliminary data.</text>
</comment>
<keyword evidence="1" id="KW-1133">Transmembrane helix</keyword>